<protein>
    <recommendedName>
        <fullName evidence="6">BAG domain-containing protein</fullName>
    </recommendedName>
</protein>
<dbReference type="InterPro" id="IPR003103">
    <property type="entry name" value="BAG_domain"/>
</dbReference>
<dbReference type="Pfam" id="PF00240">
    <property type="entry name" value="ubiquitin"/>
    <property type="match status" value="1"/>
</dbReference>
<evidence type="ECO:0000313" key="4">
    <source>
        <dbReference type="EMBL" id="KAF4631897.1"/>
    </source>
</evidence>
<dbReference type="InterPro" id="IPR000626">
    <property type="entry name" value="Ubiquitin-like_dom"/>
</dbReference>
<dbReference type="SUPFAM" id="SSF63491">
    <property type="entry name" value="BAG domain"/>
    <property type="match status" value="1"/>
</dbReference>
<dbReference type="SUPFAM" id="SSF54236">
    <property type="entry name" value="Ubiquitin-like"/>
    <property type="match status" value="1"/>
</dbReference>
<dbReference type="CDD" id="cd17039">
    <property type="entry name" value="Ubl_ubiquitin_like"/>
    <property type="match status" value="1"/>
</dbReference>
<dbReference type="GO" id="GO:0051087">
    <property type="term" value="F:protein-folding chaperone binding"/>
    <property type="evidence" value="ECO:0007669"/>
    <property type="project" value="InterPro"/>
</dbReference>
<feature type="domain" description="BAG" evidence="3">
    <location>
        <begin position="410"/>
        <end position="469"/>
    </location>
</feature>
<evidence type="ECO:0000259" key="2">
    <source>
        <dbReference type="PROSITE" id="PS50053"/>
    </source>
</evidence>
<evidence type="ECO:0008006" key="6">
    <source>
        <dbReference type="Google" id="ProtNLM"/>
    </source>
</evidence>
<feature type="compositionally biased region" description="Acidic residues" evidence="1">
    <location>
        <begin position="321"/>
        <end position="334"/>
    </location>
</feature>
<dbReference type="GO" id="GO:0000398">
    <property type="term" value="P:mRNA splicing, via spliceosome"/>
    <property type="evidence" value="ECO:0007669"/>
    <property type="project" value="InterPro"/>
</dbReference>
<comment type="caution">
    <text evidence="4">The sequence shown here is derived from an EMBL/GenBank/DDBJ whole genome shotgun (WGS) entry which is preliminary data.</text>
</comment>
<dbReference type="GO" id="GO:0005681">
    <property type="term" value="C:spliceosomal complex"/>
    <property type="evidence" value="ECO:0007669"/>
    <property type="project" value="TreeGrafter"/>
</dbReference>
<feature type="compositionally biased region" description="Basic residues" evidence="1">
    <location>
        <begin position="339"/>
        <end position="352"/>
    </location>
</feature>
<dbReference type="PROSITE" id="PS50053">
    <property type="entry name" value="UBIQUITIN_2"/>
    <property type="match status" value="1"/>
</dbReference>
<sequence length="471" mass="51969">MDRVLYREKEGQVLGAPVGRIDAMTCDAGGRWWPRSGLCQQDRQSGLITLGHRGSRDSDFRYSSHDKEQDDAESAQHLESSTVSGKIPILLHSKHRVTCVCDTPSAGVFQPTVQRLPDPLQSYIDTSLSQIAAAYSHLPPSTQTYISNIVNYTHLDSVPPAALAGSIILLTTAAISMSGWGRSFWGGQGHRLSPFGSRTYPPNVTDDDFSYITSEDLQRPGPSYDPHRPPPPSMAAEDDVLLIKNKSTTYPVKFPAYSIGDGKLQVRDVKERAAKVMDLPDSRRLRLLYKGQHLKDDYRPCRDYNLKNQSEILCMVGEAPDPSEDSEDGSEELQEGGTKKKRNRKSKKKGSKKKGDPNLSPGDGTSSANSRTVSPAPPPTPQTALAKLQAISSHFHTKILPLCVQFTAAPPEDLKKRDFEHKKLSETIMNEVLLKLDAVETEGDSEAREKRRALVRETQGVLNGLDEKAQV</sequence>
<dbReference type="EMBL" id="JAAMPI010000399">
    <property type="protein sequence ID" value="KAF4631897.1"/>
    <property type="molecule type" value="Genomic_DNA"/>
</dbReference>
<evidence type="ECO:0000313" key="5">
    <source>
        <dbReference type="Proteomes" id="UP000566819"/>
    </source>
</evidence>
<feature type="domain" description="Ubiquitin-like" evidence="2">
    <location>
        <begin position="266"/>
        <end position="316"/>
    </location>
</feature>
<gene>
    <name evidence="4" type="ORF">G7Y89_g6231</name>
</gene>
<dbReference type="Gene3D" id="3.10.20.90">
    <property type="entry name" value="Phosphatidylinositol 3-kinase Catalytic Subunit, Chain A, domain 1"/>
    <property type="match status" value="1"/>
</dbReference>
<feature type="region of interest" description="Disordered" evidence="1">
    <location>
        <begin position="58"/>
        <end position="78"/>
    </location>
</feature>
<dbReference type="PANTHER" id="PTHR14942:SF0">
    <property type="entry name" value="U11_U12 SMALL NUCLEAR RIBONUCLEOPROTEIN 25 KDA PROTEIN"/>
    <property type="match status" value="1"/>
</dbReference>
<dbReference type="AlphaFoldDB" id="A0A8H4RP78"/>
<keyword evidence="5" id="KW-1185">Reference proteome</keyword>
<feature type="compositionally biased region" description="Basic and acidic residues" evidence="1">
    <location>
        <begin position="58"/>
        <end position="68"/>
    </location>
</feature>
<dbReference type="Proteomes" id="UP000566819">
    <property type="component" value="Unassembled WGS sequence"/>
</dbReference>
<dbReference type="InterPro" id="IPR029071">
    <property type="entry name" value="Ubiquitin-like_domsf"/>
</dbReference>
<evidence type="ECO:0000256" key="1">
    <source>
        <dbReference type="SAM" id="MobiDB-lite"/>
    </source>
</evidence>
<dbReference type="Gene3D" id="1.20.58.120">
    <property type="entry name" value="BAG domain"/>
    <property type="match status" value="1"/>
</dbReference>
<organism evidence="4 5">
    <name type="scientific">Cudoniella acicularis</name>
    <dbReference type="NCBI Taxonomy" id="354080"/>
    <lineage>
        <taxon>Eukaryota</taxon>
        <taxon>Fungi</taxon>
        <taxon>Dikarya</taxon>
        <taxon>Ascomycota</taxon>
        <taxon>Pezizomycotina</taxon>
        <taxon>Leotiomycetes</taxon>
        <taxon>Helotiales</taxon>
        <taxon>Tricladiaceae</taxon>
        <taxon>Cudoniella</taxon>
    </lineage>
</organism>
<dbReference type="Pfam" id="PF02179">
    <property type="entry name" value="BAG"/>
    <property type="match status" value="1"/>
</dbReference>
<name>A0A8H4RP78_9HELO</name>
<dbReference type="SMART" id="SM00264">
    <property type="entry name" value="BAG"/>
    <property type="match status" value="1"/>
</dbReference>
<dbReference type="InterPro" id="IPR039690">
    <property type="entry name" value="SNRNP25"/>
</dbReference>
<dbReference type="PANTHER" id="PTHR14942">
    <property type="entry name" value="U11/U12 SMALL NUCLEAR RIBONUCLEOPROTEIN 25 KDA PROTEIN"/>
    <property type="match status" value="1"/>
</dbReference>
<dbReference type="OrthoDB" id="417450at2759"/>
<reference evidence="4 5" key="1">
    <citation type="submission" date="2020-03" db="EMBL/GenBank/DDBJ databases">
        <title>Draft Genome Sequence of Cudoniella acicularis.</title>
        <authorList>
            <person name="Buettner E."/>
            <person name="Kellner H."/>
        </authorList>
    </citation>
    <scope>NUCLEOTIDE SEQUENCE [LARGE SCALE GENOMIC DNA]</scope>
    <source>
        <strain evidence="4 5">DSM 108380</strain>
    </source>
</reference>
<accession>A0A8H4RP78</accession>
<proteinExistence type="predicted"/>
<dbReference type="PROSITE" id="PS51035">
    <property type="entry name" value="BAG"/>
    <property type="match status" value="1"/>
</dbReference>
<feature type="region of interest" description="Disordered" evidence="1">
    <location>
        <begin position="318"/>
        <end position="383"/>
    </location>
</feature>
<evidence type="ECO:0000259" key="3">
    <source>
        <dbReference type="PROSITE" id="PS51035"/>
    </source>
</evidence>
<dbReference type="InterPro" id="IPR036533">
    <property type="entry name" value="BAG_dom_sf"/>
</dbReference>
<feature type="compositionally biased region" description="Polar residues" evidence="1">
    <location>
        <begin position="363"/>
        <end position="373"/>
    </location>
</feature>